<organism evidence="7 8">
    <name type="scientific">Halteria grandinella</name>
    <dbReference type="NCBI Taxonomy" id="5974"/>
    <lineage>
        <taxon>Eukaryota</taxon>
        <taxon>Sar</taxon>
        <taxon>Alveolata</taxon>
        <taxon>Ciliophora</taxon>
        <taxon>Intramacronucleata</taxon>
        <taxon>Spirotrichea</taxon>
        <taxon>Stichotrichia</taxon>
        <taxon>Sporadotrichida</taxon>
        <taxon>Halteriidae</taxon>
        <taxon>Halteria</taxon>
    </lineage>
</organism>
<dbReference type="GO" id="GO:0001534">
    <property type="term" value="C:radial spoke"/>
    <property type="evidence" value="ECO:0007669"/>
    <property type="project" value="InterPro"/>
</dbReference>
<keyword evidence="4" id="KW-0206">Cytoskeleton</keyword>
<evidence type="ECO:0000256" key="1">
    <source>
        <dbReference type="ARBA" id="ARBA00004430"/>
    </source>
</evidence>
<dbReference type="InterPro" id="IPR006802">
    <property type="entry name" value="Radial_spoke"/>
</dbReference>
<dbReference type="Pfam" id="PF04712">
    <property type="entry name" value="Radial_spoke"/>
    <property type="match status" value="2"/>
</dbReference>
<dbReference type="GO" id="GO:0035082">
    <property type="term" value="P:axoneme assembly"/>
    <property type="evidence" value="ECO:0007669"/>
    <property type="project" value="TreeGrafter"/>
</dbReference>
<comment type="caution">
    <text evidence="7">The sequence shown here is derived from an EMBL/GenBank/DDBJ whole genome shotgun (WGS) entry which is preliminary data.</text>
</comment>
<feature type="compositionally biased region" description="Basic and acidic residues" evidence="6">
    <location>
        <begin position="470"/>
        <end position="480"/>
    </location>
</feature>
<feature type="region of interest" description="Disordered" evidence="6">
    <location>
        <begin position="470"/>
        <end position="503"/>
    </location>
</feature>
<evidence type="ECO:0000313" key="7">
    <source>
        <dbReference type="EMBL" id="TNV80108.1"/>
    </source>
</evidence>
<sequence>MATKTQEKTAVVGGDASQQIKHFDNLRNILKSAKHSSGQDLYTHLVEVMNHIVMHCPEQGLDKFEEISFLLKQQKDGKIASLGEFLKVSEERPYSKPGKDESSVRYINKAKKFFDKQGGAESEAPAEGGEGAAEGGASAGPVGYVPDLLADQRTYAWAGIGFGDNETLLLAKSLKQLSGSAQATHVRLWGKIHGTQRDYYIAEGFTEAGQGAEGEEKPAGFEARGTGVNKWVYWACNSPLEGWTQLPDLAPSDIQAAREVKVFFTGDLERRITTNPFFFKREKHFLRAQIARIAFGTTIVPKGMYRTTEENPKEIEDNNPAEGQIVVPSTLAMGKAESWVHHTQNILRCNRLTHADQGGEGDESGELMKKIEAADPYEQRLKSITLDARVKGGLPAWVVKHCGEQDVFGTPKNPNDKQNFGTVVVKSLQWPGAHTFFTGGKWTSIYVGDGLKHEQKSFYPVFPPKIREDPVEKACYHEPNPRGYDPNAQAQPVEQRAAAEEEQ</sequence>
<evidence type="ECO:0000256" key="6">
    <source>
        <dbReference type="SAM" id="MobiDB-lite"/>
    </source>
</evidence>
<feature type="compositionally biased region" description="Gly residues" evidence="6">
    <location>
        <begin position="128"/>
        <end position="137"/>
    </location>
</feature>
<dbReference type="Proteomes" id="UP000785679">
    <property type="component" value="Unassembled WGS sequence"/>
</dbReference>
<dbReference type="PANTHER" id="PTHR13159">
    <property type="entry name" value="RADIAL SPOKEHEAD-RELATED"/>
    <property type="match status" value="1"/>
</dbReference>
<keyword evidence="8" id="KW-1185">Reference proteome</keyword>
<evidence type="ECO:0000256" key="2">
    <source>
        <dbReference type="ARBA" id="ARBA00022490"/>
    </source>
</evidence>
<name>A0A8J8NRC5_HALGN</name>
<dbReference type="EMBL" id="RRYP01007970">
    <property type="protein sequence ID" value="TNV80108.1"/>
    <property type="molecule type" value="Genomic_DNA"/>
</dbReference>
<proteinExistence type="predicted"/>
<reference evidence="7" key="1">
    <citation type="submission" date="2019-06" db="EMBL/GenBank/DDBJ databases">
        <authorList>
            <person name="Zheng W."/>
        </authorList>
    </citation>
    <scope>NUCLEOTIDE SEQUENCE</scope>
    <source>
        <strain evidence="7">QDHG01</strain>
    </source>
</reference>
<gene>
    <name evidence="7" type="ORF">FGO68_gene15305</name>
</gene>
<feature type="region of interest" description="Disordered" evidence="6">
    <location>
        <begin position="116"/>
        <end position="137"/>
    </location>
</feature>
<protein>
    <submittedName>
        <fullName evidence="7">Uncharacterized protein</fullName>
    </submittedName>
</protein>
<evidence type="ECO:0000256" key="5">
    <source>
        <dbReference type="ARBA" id="ARBA00023273"/>
    </source>
</evidence>
<accession>A0A8J8NRC5</accession>
<keyword evidence="5" id="KW-0966">Cell projection</keyword>
<comment type="subcellular location">
    <subcellularLocation>
        <location evidence="1">Cytoplasm</location>
        <location evidence="1">Cytoskeleton</location>
        <location evidence="1">Cilium axoneme</location>
    </subcellularLocation>
</comment>
<keyword evidence="2" id="KW-0963">Cytoplasm</keyword>
<keyword evidence="3" id="KW-0969">Cilium</keyword>
<dbReference type="OrthoDB" id="272202at2759"/>
<evidence type="ECO:0000256" key="3">
    <source>
        <dbReference type="ARBA" id="ARBA00023069"/>
    </source>
</evidence>
<dbReference type="PANTHER" id="PTHR13159:SF0">
    <property type="entry name" value="RADIAL SPOKE HEAD 6 HOMOLOG A"/>
    <property type="match status" value="1"/>
</dbReference>
<evidence type="ECO:0000313" key="8">
    <source>
        <dbReference type="Proteomes" id="UP000785679"/>
    </source>
</evidence>
<dbReference type="GO" id="GO:0060294">
    <property type="term" value="P:cilium movement involved in cell motility"/>
    <property type="evidence" value="ECO:0007669"/>
    <property type="project" value="InterPro"/>
</dbReference>
<evidence type="ECO:0000256" key="4">
    <source>
        <dbReference type="ARBA" id="ARBA00023212"/>
    </source>
</evidence>
<dbReference type="AlphaFoldDB" id="A0A8J8NRC5"/>